<accession>A0A517VWH4</accession>
<evidence type="ECO:0000313" key="1">
    <source>
        <dbReference type="EMBL" id="QDT97359.1"/>
    </source>
</evidence>
<dbReference type="PANTHER" id="PTHR43737">
    <property type="entry name" value="BLL7424 PROTEIN"/>
    <property type="match status" value="1"/>
</dbReference>
<evidence type="ECO:0008006" key="3">
    <source>
        <dbReference type="Google" id="ProtNLM"/>
    </source>
</evidence>
<gene>
    <name evidence="1" type="ORF">V144x_28330</name>
</gene>
<organism evidence="1 2">
    <name type="scientific">Gimesia aquarii</name>
    <dbReference type="NCBI Taxonomy" id="2527964"/>
    <lineage>
        <taxon>Bacteria</taxon>
        <taxon>Pseudomonadati</taxon>
        <taxon>Planctomycetota</taxon>
        <taxon>Planctomycetia</taxon>
        <taxon>Planctomycetales</taxon>
        <taxon>Planctomycetaceae</taxon>
        <taxon>Gimesia</taxon>
    </lineage>
</organism>
<protein>
    <recommendedName>
        <fullName evidence="3">DUF1501 domain-containing protein</fullName>
    </recommendedName>
</protein>
<proteinExistence type="predicted"/>
<dbReference type="SUPFAM" id="SSF53649">
    <property type="entry name" value="Alkaline phosphatase-like"/>
    <property type="match status" value="1"/>
</dbReference>
<dbReference type="PANTHER" id="PTHR43737:SF1">
    <property type="entry name" value="DUF1501 DOMAIN-CONTAINING PROTEIN"/>
    <property type="match status" value="1"/>
</dbReference>
<dbReference type="AlphaFoldDB" id="A0A517VWH4"/>
<dbReference type="RefSeq" id="WP_144985721.1">
    <property type="nucleotide sequence ID" value="NZ_CP037920.1"/>
</dbReference>
<dbReference type="Proteomes" id="UP000318704">
    <property type="component" value="Chromosome"/>
</dbReference>
<reference evidence="1 2" key="1">
    <citation type="submission" date="2019-03" db="EMBL/GenBank/DDBJ databases">
        <title>Deep-cultivation of Planctomycetes and their phenomic and genomic characterization uncovers novel biology.</title>
        <authorList>
            <person name="Wiegand S."/>
            <person name="Jogler M."/>
            <person name="Boedeker C."/>
            <person name="Pinto D."/>
            <person name="Vollmers J."/>
            <person name="Rivas-Marin E."/>
            <person name="Kohn T."/>
            <person name="Peeters S.H."/>
            <person name="Heuer A."/>
            <person name="Rast P."/>
            <person name="Oberbeckmann S."/>
            <person name="Bunk B."/>
            <person name="Jeske O."/>
            <person name="Meyerdierks A."/>
            <person name="Storesund J.E."/>
            <person name="Kallscheuer N."/>
            <person name="Luecker S."/>
            <person name="Lage O.M."/>
            <person name="Pohl T."/>
            <person name="Merkel B.J."/>
            <person name="Hornburger P."/>
            <person name="Mueller R.-W."/>
            <person name="Bruemmer F."/>
            <person name="Labrenz M."/>
            <person name="Spormann A.M."/>
            <person name="Op den Camp H."/>
            <person name="Overmann J."/>
            <person name="Amann R."/>
            <person name="Jetten M.S.M."/>
            <person name="Mascher T."/>
            <person name="Medema M.H."/>
            <person name="Devos D.P."/>
            <person name="Kaster A.-K."/>
            <person name="Ovreas L."/>
            <person name="Rohde M."/>
            <person name="Galperin M.Y."/>
            <person name="Jogler C."/>
        </authorList>
    </citation>
    <scope>NUCLEOTIDE SEQUENCE [LARGE SCALE GENOMIC DNA]</scope>
    <source>
        <strain evidence="1 2">V144</strain>
    </source>
</reference>
<dbReference type="KEGG" id="gaw:V144x_28330"/>
<evidence type="ECO:0000313" key="2">
    <source>
        <dbReference type="Proteomes" id="UP000318704"/>
    </source>
</evidence>
<sequence length="460" mass="50838">MSSRSSHADNLFCNSLSRRHFLQLGSFGIAGGVSLSHRFELEAKLAKKMSQQSVVMIYLPGGPTQFETFDPKPNAPAEIRGSFSPSQSKVPGIQYCELLPQLSAIADKFSVIRTLVGMENRHESFQCYTGRPGGMTTDGEPAGGWPTLGSIVSKVLGPGKEGMIPYVDAAPKMSYGPYNNNGSHLQGNPSWPGFTGYKHVPFALEGEVKSDLVLNGIDVSRLNDRRELLQSFKDRQQYFEVDGSDNFQKQAFQMLTSGRFAEAMDLEKEPRSVRDRYGELQKTDPSFGGAPQSPQQLLLARRLIEAGVRCVTVAFGAWDWHANREGTIEYLSKRYLPVFDQAIAVFLQDLDERGLLEHTTVVVWGEFGRTPRINAKGGRDHWPGTQSVLLAGGGIQGGRIVGQTDQSGGVPINRPVHVQEIFATLFNNLGINTQTTQITDLSGRPRYLLDDNRQPVRELY</sequence>
<dbReference type="Gene3D" id="3.40.720.10">
    <property type="entry name" value="Alkaline Phosphatase, subunit A"/>
    <property type="match status" value="1"/>
</dbReference>
<dbReference type="InterPro" id="IPR010869">
    <property type="entry name" value="DUF1501"/>
</dbReference>
<dbReference type="InterPro" id="IPR017850">
    <property type="entry name" value="Alkaline_phosphatase_core_sf"/>
</dbReference>
<name>A0A517VWH4_9PLAN</name>
<dbReference type="Pfam" id="PF07394">
    <property type="entry name" value="DUF1501"/>
    <property type="match status" value="1"/>
</dbReference>
<dbReference type="EMBL" id="CP037920">
    <property type="protein sequence ID" value="QDT97359.1"/>
    <property type="molecule type" value="Genomic_DNA"/>
</dbReference>